<dbReference type="Pfam" id="PF07504">
    <property type="entry name" value="FTP"/>
    <property type="match status" value="1"/>
</dbReference>
<dbReference type="PATRIC" id="fig|1807.14.peg.1848"/>
<dbReference type="Gene3D" id="3.10.170.10">
    <property type="match status" value="1"/>
</dbReference>
<dbReference type="SUPFAM" id="SSF55486">
    <property type="entry name" value="Metalloproteases ('zincins'), catalytic domain"/>
    <property type="match status" value="1"/>
</dbReference>
<evidence type="ECO:0000259" key="11">
    <source>
        <dbReference type="Pfam" id="PF02868"/>
    </source>
</evidence>
<feature type="compositionally biased region" description="Basic and acidic residues" evidence="9">
    <location>
        <begin position="74"/>
        <end position="90"/>
    </location>
</feature>
<proteinExistence type="inferred from homology"/>
<name>A0A0J6W3P0_9MYCO</name>
<keyword evidence="4" id="KW-0732">Signal</keyword>
<keyword evidence="6" id="KW-0862">Zinc</keyword>
<dbReference type="EMBL" id="JYNU01000009">
    <property type="protein sequence ID" value="KMO77930.1"/>
    <property type="molecule type" value="Genomic_DNA"/>
</dbReference>
<protein>
    <submittedName>
        <fullName evidence="13">Thermolysin</fullName>
        <ecNumber evidence="13">3.4.24.27</ecNumber>
    </submittedName>
</protein>
<evidence type="ECO:0000259" key="12">
    <source>
        <dbReference type="Pfam" id="PF07504"/>
    </source>
</evidence>
<dbReference type="GO" id="GO:0004222">
    <property type="term" value="F:metalloendopeptidase activity"/>
    <property type="evidence" value="ECO:0007669"/>
    <property type="project" value="InterPro"/>
</dbReference>
<evidence type="ECO:0000256" key="5">
    <source>
        <dbReference type="ARBA" id="ARBA00022801"/>
    </source>
</evidence>
<dbReference type="InterPro" id="IPR011096">
    <property type="entry name" value="FTP_domain"/>
</dbReference>
<evidence type="ECO:0000256" key="2">
    <source>
        <dbReference type="ARBA" id="ARBA00022670"/>
    </source>
</evidence>
<evidence type="ECO:0000259" key="10">
    <source>
        <dbReference type="Pfam" id="PF01447"/>
    </source>
</evidence>
<evidence type="ECO:0000256" key="7">
    <source>
        <dbReference type="ARBA" id="ARBA00023049"/>
    </source>
</evidence>
<evidence type="ECO:0000256" key="1">
    <source>
        <dbReference type="ARBA" id="ARBA00009388"/>
    </source>
</evidence>
<dbReference type="Pfam" id="PF17963">
    <property type="entry name" value="Big_9"/>
    <property type="match status" value="1"/>
</dbReference>
<feature type="active site" description="Proton donor" evidence="8">
    <location>
        <position position="620"/>
    </location>
</feature>
<evidence type="ECO:0000256" key="6">
    <source>
        <dbReference type="ARBA" id="ARBA00022833"/>
    </source>
</evidence>
<feature type="domain" description="Peptidase M4 C-terminal" evidence="11">
    <location>
        <begin position="549"/>
        <end position="697"/>
    </location>
</feature>
<keyword evidence="2" id="KW-0645">Protease</keyword>
<keyword evidence="7" id="KW-0482">Metalloprotease</keyword>
<dbReference type="InterPro" id="IPR013856">
    <property type="entry name" value="Peptidase_M4_domain"/>
</dbReference>
<sequence length="706" mass="73182" precursor="true">MTASVVSSGTSTVAEGVTVVSCHRAPTGVWTGVAVLGFGVGVLMAPGVASAAPSDGSDATATQSTARSANTATPRERRATRIEARREAAQQRRYTLHNRRPTADPDTAEPTEDGAVRGNLNASDRDDTDLTYTVSSGAAWGSVAIDADGGFVYTPAAGKAGRADSFTIAVDDAPGNPFHLHGLLGGRRPTEVTIAVPAGDPAEDPAADPVRTIDGRFDDRAVTGVADAAAVMNGVAQTLGIREGFADARGITVSTAGSGDDAETYYRFAETIAGVPVLGSDVILVTDATGAVTGLVNHYRGLSDSFDVTPDAAPPRLRRMADQQLVVYAPDNKTAPILAWQVVGAVPGIRFSRPGSTVLIGADGAAVGDVVVARATADPVSARDVAKDWLGQRRTIIVDVRTSPWSTVSRLIDAGRDITTYKTSFPYLGLLGGFLPGTVVKRGWLGWSDDAVSAHANIAEVYDYYRDVLGRTSFDGSGAPVLVSIRYNPGRPNGGYQNAFWDPSIGQFAFGDGGHLEAAVDVIGHEYTHAVVTYVVGGPTGGVSVLDYGESGALNEALADIMGTLIENDSGSDRWLLGEDSGLGAIRDLADPASISTSLGPHRVTYATRYQGTLDDGGEHVNSTIFSHAAYLMMTDPATAGISNDTWAEVFYRALFRLSAGSVFNDGRAAVQSAAQAVGLTAAQQAAIAEAFDAVGISSAATLTVV</sequence>
<evidence type="ECO:0000256" key="4">
    <source>
        <dbReference type="ARBA" id="ARBA00022729"/>
    </source>
</evidence>
<feature type="region of interest" description="Disordered" evidence="9">
    <location>
        <begin position="49"/>
        <end position="124"/>
    </location>
</feature>
<dbReference type="InterPro" id="IPR001570">
    <property type="entry name" value="Peptidase_M4_C_domain"/>
</dbReference>
<comment type="caution">
    <text evidence="13">The sequence shown here is derived from an EMBL/GenBank/DDBJ whole genome shotgun (WGS) entry which is preliminary data.</text>
</comment>
<evidence type="ECO:0000256" key="3">
    <source>
        <dbReference type="ARBA" id="ARBA00022723"/>
    </source>
</evidence>
<evidence type="ECO:0000313" key="13">
    <source>
        <dbReference type="EMBL" id="KMO77930.1"/>
    </source>
</evidence>
<dbReference type="InterPro" id="IPR027268">
    <property type="entry name" value="Peptidase_M4/M1_CTD_sf"/>
</dbReference>
<feature type="domain" description="Peptidase M4" evidence="10">
    <location>
        <begin position="434"/>
        <end position="532"/>
    </location>
</feature>
<evidence type="ECO:0000256" key="8">
    <source>
        <dbReference type="PIRSR" id="PIRSR623612-1"/>
    </source>
</evidence>
<dbReference type="Pfam" id="PF01447">
    <property type="entry name" value="Peptidase_M4"/>
    <property type="match status" value="1"/>
</dbReference>
<keyword evidence="3" id="KW-0479">Metal-binding</keyword>
<dbReference type="InterPro" id="IPR023612">
    <property type="entry name" value="Peptidase_M4"/>
</dbReference>
<feature type="active site" evidence="8">
    <location>
        <position position="526"/>
    </location>
</feature>
<dbReference type="PANTHER" id="PTHR33794">
    <property type="entry name" value="BACILLOLYSIN"/>
    <property type="match status" value="1"/>
</dbReference>
<dbReference type="Proteomes" id="UP000036313">
    <property type="component" value="Unassembled WGS sequence"/>
</dbReference>
<dbReference type="PANTHER" id="PTHR33794:SF1">
    <property type="entry name" value="BACILLOLYSIN"/>
    <property type="match status" value="1"/>
</dbReference>
<dbReference type="GO" id="GO:0006508">
    <property type="term" value="P:proteolysis"/>
    <property type="evidence" value="ECO:0007669"/>
    <property type="project" value="UniProtKB-KW"/>
</dbReference>
<dbReference type="PRINTS" id="PR00730">
    <property type="entry name" value="THERMOLYSIN"/>
</dbReference>
<evidence type="ECO:0000256" key="9">
    <source>
        <dbReference type="SAM" id="MobiDB-lite"/>
    </source>
</evidence>
<dbReference type="InterPro" id="IPR050728">
    <property type="entry name" value="Zinc_Metalloprotease_M4"/>
</dbReference>
<dbReference type="Pfam" id="PF02868">
    <property type="entry name" value="Peptidase_M4_C"/>
    <property type="match status" value="1"/>
</dbReference>
<gene>
    <name evidence="13" type="primary">nprS</name>
    <name evidence="13" type="ORF">MOBUDSM44075_01840</name>
</gene>
<keyword evidence="5 13" id="KW-0378">Hydrolase</keyword>
<reference evidence="13 14" key="1">
    <citation type="journal article" date="2015" name="Genome Biol. Evol.">
        <title>Characterization of Three Mycobacterium spp. with Potential Use in Bioremediation by Genome Sequencing and Comparative Genomics.</title>
        <authorList>
            <person name="Das S."/>
            <person name="Pettersson B.M."/>
            <person name="Behra P.R."/>
            <person name="Ramesh M."/>
            <person name="Dasgupta S."/>
            <person name="Bhattacharya A."/>
            <person name="Kirsebom L.A."/>
        </authorList>
    </citation>
    <scope>NUCLEOTIDE SEQUENCE [LARGE SCALE GENOMIC DNA]</scope>
    <source>
        <strain evidence="13 14">DSM 44075</strain>
    </source>
</reference>
<feature type="domain" description="FTP" evidence="12">
    <location>
        <begin position="264"/>
        <end position="296"/>
    </location>
</feature>
<dbReference type="Gene3D" id="1.10.390.10">
    <property type="entry name" value="Neutral Protease Domain 2"/>
    <property type="match status" value="1"/>
</dbReference>
<comment type="similarity">
    <text evidence="1">Belongs to the peptidase M4 family.</text>
</comment>
<accession>A0A0J6W3P0</accession>
<dbReference type="GO" id="GO:0046872">
    <property type="term" value="F:metal ion binding"/>
    <property type="evidence" value="ECO:0007669"/>
    <property type="project" value="UniProtKB-KW"/>
</dbReference>
<organism evidence="13 14">
    <name type="scientific">Mycolicibacterium obuense</name>
    <dbReference type="NCBI Taxonomy" id="1807"/>
    <lineage>
        <taxon>Bacteria</taxon>
        <taxon>Bacillati</taxon>
        <taxon>Actinomycetota</taxon>
        <taxon>Actinomycetes</taxon>
        <taxon>Mycobacteriales</taxon>
        <taxon>Mycobacteriaceae</taxon>
        <taxon>Mycolicibacterium</taxon>
    </lineage>
</organism>
<evidence type="ECO:0000313" key="14">
    <source>
        <dbReference type="Proteomes" id="UP000036313"/>
    </source>
</evidence>
<dbReference type="Gene3D" id="2.60.40.3440">
    <property type="match status" value="1"/>
</dbReference>
<feature type="compositionally biased region" description="Polar residues" evidence="9">
    <location>
        <begin position="57"/>
        <end position="70"/>
    </location>
</feature>
<dbReference type="EC" id="3.4.24.27" evidence="13"/>
<dbReference type="AlphaFoldDB" id="A0A0J6W3P0"/>